<protein>
    <submittedName>
        <fullName evidence="2">Uncharacterized protein</fullName>
    </submittedName>
</protein>
<evidence type="ECO:0000313" key="3">
    <source>
        <dbReference type="Proteomes" id="UP000275137"/>
    </source>
</evidence>
<evidence type="ECO:0000313" key="2">
    <source>
        <dbReference type="EMBL" id="ROH85410.1"/>
    </source>
</evidence>
<accession>A0A3N0UY14</accession>
<organism evidence="2 3">
    <name type="scientific">Pseudomethylobacillus aquaticus</name>
    <dbReference type="NCBI Taxonomy" id="2676064"/>
    <lineage>
        <taxon>Bacteria</taxon>
        <taxon>Pseudomonadati</taxon>
        <taxon>Pseudomonadota</taxon>
        <taxon>Betaproteobacteria</taxon>
        <taxon>Nitrosomonadales</taxon>
        <taxon>Methylophilaceae</taxon>
        <taxon>Pseudomethylobacillus</taxon>
    </lineage>
</organism>
<dbReference type="Pfam" id="PF20567">
    <property type="entry name" value="DUF6776"/>
    <property type="match status" value="1"/>
</dbReference>
<gene>
    <name evidence="2" type="ORF">ED236_09430</name>
</gene>
<name>A0A3N0UY14_9PROT</name>
<keyword evidence="1" id="KW-1133">Transmembrane helix</keyword>
<evidence type="ECO:0000256" key="1">
    <source>
        <dbReference type="SAM" id="Phobius"/>
    </source>
</evidence>
<dbReference type="EMBL" id="RJVP01000005">
    <property type="protein sequence ID" value="ROH85410.1"/>
    <property type="molecule type" value="Genomic_DNA"/>
</dbReference>
<dbReference type="AlphaFoldDB" id="A0A3N0UY14"/>
<feature type="transmembrane region" description="Helical" evidence="1">
    <location>
        <begin position="6"/>
        <end position="24"/>
    </location>
</feature>
<sequence length="241" mass="26755">MLVWRAAALTVFFIGGYFIAAMQYRSVSIAAMELRVDQSRDHADQYLSDAINLQKKLDVQQVEISQLHSQLDKLHADRINLHNDLVFYKNLAGKKTELARMKADAREAALVASPASSVSSAVAKPEAAVQDASPVVLKSFAVNRAAESGEYAFSILLAKDSNQDKAIKGVLKVTLVGVEVDKVVTVPFDEPRPFVVDFKKSQRINGEFQIPEYWTNRKIRVSLLEDGNSKPSYSWVSKVPD</sequence>
<comment type="caution">
    <text evidence="2">The sequence shown here is derived from an EMBL/GenBank/DDBJ whole genome shotgun (WGS) entry which is preliminary data.</text>
</comment>
<proteinExistence type="predicted"/>
<dbReference type="InterPro" id="IPR046703">
    <property type="entry name" value="DUF6776"/>
</dbReference>
<keyword evidence="3" id="KW-1185">Reference proteome</keyword>
<keyword evidence="1" id="KW-0472">Membrane</keyword>
<reference evidence="2 3" key="1">
    <citation type="submission" date="2018-10" db="EMBL/GenBank/DDBJ databases">
        <authorList>
            <person name="Chen W.-M."/>
        </authorList>
    </citation>
    <scope>NUCLEOTIDE SEQUENCE [LARGE SCALE GENOMIC DNA]</scope>
    <source>
        <strain evidence="2 3">H-5</strain>
    </source>
</reference>
<keyword evidence="1" id="KW-0812">Transmembrane</keyword>
<dbReference type="Proteomes" id="UP000275137">
    <property type="component" value="Unassembled WGS sequence"/>
</dbReference>